<dbReference type="PANTHER" id="PTHR30055">
    <property type="entry name" value="HTH-TYPE TRANSCRIPTIONAL REGULATOR RUTR"/>
    <property type="match status" value="1"/>
</dbReference>
<dbReference type="PRINTS" id="PR00455">
    <property type="entry name" value="HTHTETR"/>
</dbReference>
<evidence type="ECO:0000256" key="3">
    <source>
        <dbReference type="SAM" id="MobiDB-lite"/>
    </source>
</evidence>
<evidence type="ECO:0000256" key="2">
    <source>
        <dbReference type="PROSITE-ProRule" id="PRU00335"/>
    </source>
</evidence>
<dbReference type="Pfam" id="PF00440">
    <property type="entry name" value="TetR_N"/>
    <property type="match status" value="1"/>
</dbReference>
<dbReference type="InterPro" id="IPR009057">
    <property type="entry name" value="Homeodomain-like_sf"/>
</dbReference>
<dbReference type="Proteomes" id="UP001592530">
    <property type="component" value="Unassembled WGS sequence"/>
</dbReference>
<organism evidence="5 8">
    <name type="scientific">Streptacidiphilus alkalitolerans</name>
    <dbReference type="NCBI Taxonomy" id="3342712"/>
    <lineage>
        <taxon>Bacteria</taxon>
        <taxon>Bacillati</taxon>
        <taxon>Actinomycetota</taxon>
        <taxon>Actinomycetes</taxon>
        <taxon>Kitasatosporales</taxon>
        <taxon>Streptomycetaceae</taxon>
        <taxon>Streptacidiphilus</taxon>
    </lineage>
</organism>
<evidence type="ECO:0000313" key="5">
    <source>
        <dbReference type="EMBL" id="MFC1407855.1"/>
    </source>
</evidence>
<dbReference type="InterPro" id="IPR036271">
    <property type="entry name" value="Tet_transcr_reg_TetR-rel_C_sf"/>
</dbReference>
<gene>
    <name evidence="6" type="ORF">ACEZDB_07790</name>
    <name evidence="5" type="ORF">ACEZDG_01015</name>
</gene>
<dbReference type="RefSeq" id="WP_380501148.1">
    <property type="nucleotide sequence ID" value="NZ_JBHEZX010000001.1"/>
</dbReference>
<proteinExistence type="predicted"/>
<evidence type="ECO:0000313" key="8">
    <source>
        <dbReference type="Proteomes" id="UP001592582"/>
    </source>
</evidence>
<feature type="compositionally biased region" description="Low complexity" evidence="3">
    <location>
        <begin position="1"/>
        <end position="23"/>
    </location>
</feature>
<feature type="region of interest" description="Disordered" evidence="3">
    <location>
        <begin position="1"/>
        <end position="26"/>
    </location>
</feature>
<comment type="caution">
    <text evidence="5">The sequence shown here is derived from an EMBL/GenBank/DDBJ whole genome shotgun (WGS) entry which is preliminary data.</text>
</comment>
<feature type="DNA-binding region" description="H-T-H motif" evidence="2">
    <location>
        <begin position="51"/>
        <end position="70"/>
    </location>
</feature>
<dbReference type="Gene3D" id="1.10.357.10">
    <property type="entry name" value="Tetracycline Repressor, domain 2"/>
    <property type="match status" value="1"/>
</dbReference>
<evidence type="ECO:0000259" key="4">
    <source>
        <dbReference type="PROSITE" id="PS50977"/>
    </source>
</evidence>
<accession>A0ABV6V2B4</accession>
<reference evidence="7 8" key="1">
    <citation type="submission" date="2024-09" db="EMBL/GenBank/DDBJ databases">
        <authorList>
            <person name="Lee S.D."/>
        </authorList>
    </citation>
    <scope>NUCLEOTIDE SEQUENCE [LARGE SCALE GENOMIC DNA]</scope>
    <source>
        <strain evidence="5 8">N1-1</strain>
        <strain evidence="6 7">N1-3</strain>
    </source>
</reference>
<evidence type="ECO:0000313" key="7">
    <source>
        <dbReference type="Proteomes" id="UP001592530"/>
    </source>
</evidence>
<protein>
    <submittedName>
        <fullName evidence="5">TetR/AcrR family transcriptional regulator</fullName>
    </submittedName>
</protein>
<dbReference type="InterPro" id="IPR001647">
    <property type="entry name" value="HTH_TetR"/>
</dbReference>
<dbReference type="SUPFAM" id="SSF48498">
    <property type="entry name" value="Tetracyclin repressor-like, C-terminal domain"/>
    <property type="match status" value="1"/>
</dbReference>
<dbReference type="SUPFAM" id="SSF46689">
    <property type="entry name" value="Homeodomain-like"/>
    <property type="match status" value="1"/>
</dbReference>
<dbReference type="Proteomes" id="UP001592582">
    <property type="component" value="Unassembled WGS sequence"/>
</dbReference>
<feature type="domain" description="HTH tetR-type" evidence="4">
    <location>
        <begin position="28"/>
        <end position="88"/>
    </location>
</feature>
<dbReference type="InterPro" id="IPR050109">
    <property type="entry name" value="HTH-type_TetR-like_transc_reg"/>
</dbReference>
<keyword evidence="1 2" id="KW-0238">DNA-binding</keyword>
<dbReference type="EMBL" id="JBHEZX010000001">
    <property type="protein sequence ID" value="MFC1407855.1"/>
    <property type="molecule type" value="Genomic_DNA"/>
</dbReference>
<keyword evidence="8" id="KW-1185">Reference proteome</keyword>
<dbReference type="EMBL" id="JBHEZY010000002">
    <property type="protein sequence ID" value="MFC1430567.1"/>
    <property type="molecule type" value="Genomic_DNA"/>
</dbReference>
<dbReference type="PROSITE" id="PS50977">
    <property type="entry name" value="HTH_TETR_2"/>
    <property type="match status" value="1"/>
</dbReference>
<dbReference type="PANTHER" id="PTHR30055:SF146">
    <property type="entry name" value="HTH-TYPE TRANSCRIPTIONAL DUAL REGULATOR CECR"/>
    <property type="match status" value="1"/>
</dbReference>
<evidence type="ECO:0000256" key="1">
    <source>
        <dbReference type="ARBA" id="ARBA00023125"/>
    </source>
</evidence>
<sequence length="236" mass="24306">MSTTAGAAPAPRARVGRPRAQGPVADGLAPRDGVLAAAAELFTRHGYGATTTRAIAERAGLRQASMYHYFAGKEDILAALLEGTVRPSLDLARALVAHPSATAEARLWALCRADVALLCGGPHNLGALYLLPEVAAERFAAFHRVRAELKSSYRELLAATDAAAAVPAAELELRADLVFGLIEGVILIRRQDPDPSAPALAVAAADGALRLSGTPEPVLAAAAAQGAALLDTLRAG</sequence>
<evidence type="ECO:0000313" key="6">
    <source>
        <dbReference type="EMBL" id="MFC1430567.1"/>
    </source>
</evidence>
<name>A0ABV6V2B4_9ACTN</name>